<dbReference type="EMBL" id="CACSIK010000002">
    <property type="protein sequence ID" value="CAA0106569.1"/>
    <property type="molecule type" value="Genomic_DNA"/>
</dbReference>
<sequence length="36" mass="3876">MSISKEDANLKSTLNAHMAILVGAMFILALFIPNIS</sequence>
<keyword evidence="1" id="KW-0472">Membrane</keyword>
<dbReference type="Proteomes" id="UP000439591">
    <property type="component" value="Unassembled WGS sequence"/>
</dbReference>
<keyword evidence="1" id="KW-1133">Transmembrane helix</keyword>
<feature type="transmembrane region" description="Helical" evidence="1">
    <location>
        <begin position="12"/>
        <end position="32"/>
    </location>
</feature>
<dbReference type="Proteomes" id="UP000435877">
    <property type="component" value="Unassembled WGS sequence"/>
</dbReference>
<evidence type="ECO:0000313" key="2">
    <source>
        <dbReference type="EMBL" id="CAA0106433.1"/>
    </source>
</evidence>
<evidence type="ECO:0000313" key="4">
    <source>
        <dbReference type="Proteomes" id="UP000435877"/>
    </source>
</evidence>
<keyword evidence="1" id="KW-0812">Transmembrane</keyword>
<protein>
    <submittedName>
        <fullName evidence="2">Uncharacterized protein</fullName>
    </submittedName>
</protein>
<reference evidence="4 5" key="1">
    <citation type="submission" date="2019-11" db="EMBL/GenBank/DDBJ databases">
        <authorList>
            <person name="Holert J."/>
        </authorList>
    </citation>
    <scope>NUCLEOTIDE SEQUENCE [LARGE SCALE GENOMIC DNA]</scope>
    <source>
        <strain evidence="2">BC3_2A</strain>
        <strain evidence="3">SB11_1A</strain>
    </source>
</reference>
<evidence type="ECO:0000313" key="3">
    <source>
        <dbReference type="EMBL" id="CAA0106569.1"/>
    </source>
</evidence>
<evidence type="ECO:0000256" key="1">
    <source>
        <dbReference type="SAM" id="Phobius"/>
    </source>
</evidence>
<organism evidence="2 5">
    <name type="scientific">Zhongshania aliphaticivorans</name>
    <dbReference type="NCBI Taxonomy" id="1470434"/>
    <lineage>
        <taxon>Bacteria</taxon>
        <taxon>Pseudomonadati</taxon>
        <taxon>Pseudomonadota</taxon>
        <taxon>Gammaproteobacteria</taxon>
        <taxon>Cellvibrionales</taxon>
        <taxon>Spongiibacteraceae</taxon>
        <taxon>Zhongshania</taxon>
    </lineage>
</organism>
<dbReference type="AlphaFoldDB" id="A0A5S9PPF0"/>
<keyword evidence="4" id="KW-1185">Reference proteome</keyword>
<accession>A0A5S9PPF0</accession>
<proteinExistence type="predicted"/>
<name>A0A5S9PPF0_9GAMM</name>
<dbReference type="EMBL" id="CACSIM010000003">
    <property type="protein sequence ID" value="CAA0106433.1"/>
    <property type="molecule type" value="Genomic_DNA"/>
</dbReference>
<gene>
    <name evidence="3" type="ORF">IHBHHGIJ_02966</name>
    <name evidence="2" type="ORF">KFEGEMFD_02339</name>
</gene>
<evidence type="ECO:0000313" key="5">
    <source>
        <dbReference type="Proteomes" id="UP000439591"/>
    </source>
</evidence>